<organism evidence="1 2">
    <name type="scientific">Paenibacillus montaniterrae</name>
    <dbReference type="NCBI Taxonomy" id="429341"/>
    <lineage>
        <taxon>Bacteria</taxon>
        <taxon>Bacillati</taxon>
        <taxon>Bacillota</taxon>
        <taxon>Bacilli</taxon>
        <taxon>Bacillales</taxon>
        <taxon>Paenibacillaceae</taxon>
        <taxon>Paenibacillus</taxon>
    </lineage>
</organism>
<dbReference type="EMBL" id="BOSE01000009">
    <property type="protein sequence ID" value="GIP18578.1"/>
    <property type="molecule type" value="Genomic_DNA"/>
</dbReference>
<dbReference type="RefSeq" id="WP_213519189.1">
    <property type="nucleotide sequence ID" value="NZ_BOSE01000009.1"/>
</dbReference>
<accession>A0A920D0H9</accession>
<keyword evidence="2" id="KW-1185">Reference proteome</keyword>
<evidence type="ECO:0000313" key="1">
    <source>
        <dbReference type="EMBL" id="GIP18578.1"/>
    </source>
</evidence>
<dbReference type="AlphaFoldDB" id="A0A920D0H9"/>
<comment type="caution">
    <text evidence="1">The sequence shown here is derived from an EMBL/GenBank/DDBJ whole genome shotgun (WGS) entry which is preliminary data.</text>
</comment>
<gene>
    <name evidence="1" type="ORF">J40TS1_42200</name>
</gene>
<sequence length="72" mass="8697">MASTRCKEQLAQYELIIYQMAMLLHHHELLATEITKQVLCQLWRDHEFFDLEPIKQRNRLMWLVSKQSVKLA</sequence>
<reference evidence="1" key="1">
    <citation type="submission" date="2021-03" db="EMBL/GenBank/DDBJ databases">
        <title>Antimicrobial resistance genes in bacteria isolated from Japanese honey, and their potential for conferring macrolide and lincosamide resistance in the American foulbrood pathogen Paenibacillus larvae.</title>
        <authorList>
            <person name="Okamoto M."/>
            <person name="Kumagai M."/>
            <person name="Kanamori H."/>
            <person name="Takamatsu D."/>
        </authorList>
    </citation>
    <scope>NUCLEOTIDE SEQUENCE</scope>
    <source>
        <strain evidence="1">J40TS1</strain>
    </source>
</reference>
<name>A0A920D0H9_9BACL</name>
<protein>
    <submittedName>
        <fullName evidence="1">Uncharacterized protein</fullName>
    </submittedName>
</protein>
<dbReference type="Proteomes" id="UP000683139">
    <property type="component" value="Unassembled WGS sequence"/>
</dbReference>
<proteinExistence type="predicted"/>
<evidence type="ECO:0000313" key="2">
    <source>
        <dbReference type="Proteomes" id="UP000683139"/>
    </source>
</evidence>